<dbReference type="SUPFAM" id="SSF54427">
    <property type="entry name" value="NTF2-like"/>
    <property type="match status" value="1"/>
</dbReference>
<dbReference type="InterPro" id="IPR032710">
    <property type="entry name" value="NTF2-like_dom_sf"/>
</dbReference>
<dbReference type="RefSeq" id="WP_163496243.1">
    <property type="nucleotide sequence ID" value="NZ_CP048711.1"/>
</dbReference>
<reference evidence="2 3" key="1">
    <citation type="submission" date="2020-02" db="EMBL/GenBank/DDBJ databases">
        <title>Genome sequencing for Kineobactrum sp. M2.</title>
        <authorList>
            <person name="Park S.-J."/>
        </authorList>
    </citation>
    <scope>NUCLEOTIDE SEQUENCE [LARGE SCALE GENOMIC DNA]</scope>
    <source>
        <strain evidence="2 3">M2</strain>
    </source>
</reference>
<dbReference type="InterPro" id="IPR037401">
    <property type="entry name" value="SnoaL-like"/>
</dbReference>
<dbReference type="AlphaFoldDB" id="A0A6C0U3S0"/>
<accession>A0A6C0U3S0</accession>
<evidence type="ECO:0000259" key="1">
    <source>
        <dbReference type="Pfam" id="PF13474"/>
    </source>
</evidence>
<protein>
    <recommendedName>
        <fullName evidence="1">SnoaL-like domain-containing protein</fullName>
    </recommendedName>
</protein>
<dbReference type="EMBL" id="CP048711">
    <property type="protein sequence ID" value="QIB66810.1"/>
    <property type="molecule type" value="Genomic_DNA"/>
</dbReference>
<evidence type="ECO:0000313" key="3">
    <source>
        <dbReference type="Proteomes" id="UP000477680"/>
    </source>
</evidence>
<organism evidence="2 3">
    <name type="scientific">Kineobactrum salinum</name>
    <dbReference type="NCBI Taxonomy" id="2708301"/>
    <lineage>
        <taxon>Bacteria</taxon>
        <taxon>Pseudomonadati</taxon>
        <taxon>Pseudomonadota</taxon>
        <taxon>Gammaproteobacteria</taxon>
        <taxon>Cellvibrionales</taxon>
        <taxon>Halieaceae</taxon>
        <taxon>Kineobactrum</taxon>
    </lineage>
</organism>
<evidence type="ECO:0000313" key="2">
    <source>
        <dbReference type="EMBL" id="QIB66810.1"/>
    </source>
</evidence>
<name>A0A6C0U3S0_9GAMM</name>
<dbReference type="Proteomes" id="UP000477680">
    <property type="component" value="Chromosome"/>
</dbReference>
<dbReference type="KEGG" id="kim:G3T16_16840"/>
<gene>
    <name evidence="2" type="ORF">G3T16_16840</name>
</gene>
<feature type="domain" description="SnoaL-like" evidence="1">
    <location>
        <begin position="44"/>
        <end position="128"/>
    </location>
</feature>
<sequence length="141" mass="16488">MRNPESEAEILRIEKLFNRPDFDIGECLDYCDPKDFVSFDFLYNIVGKEAHRKHLESMRSNIPKLDCEFLRMEISAGDDHGFANYILHVTLYNDDDSIMYESNMRVTICYRKSDGKWYQVAQHASVPIDLQTGVPDLKSVW</sequence>
<keyword evidence="3" id="KW-1185">Reference proteome</keyword>
<dbReference type="Gene3D" id="3.10.450.50">
    <property type="match status" value="1"/>
</dbReference>
<proteinExistence type="predicted"/>
<dbReference type="Pfam" id="PF13474">
    <property type="entry name" value="SnoaL_3"/>
    <property type="match status" value="1"/>
</dbReference>